<keyword evidence="2" id="KW-1185">Reference proteome</keyword>
<dbReference type="Proteomes" id="UP001138997">
    <property type="component" value="Unassembled WGS sequence"/>
</dbReference>
<evidence type="ECO:0000313" key="1">
    <source>
        <dbReference type="EMBL" id="MCD5310872.1"/>
    </source>
</evidence>
<name>A0A9X1SSP0_9ACTN</name>
<dbReference type="RefSeq" id="WP_231440048.1">
    <property type="nucleotide sequence ID" value="NZ_JAJOMB010000003.1"/>
</dbReference>
<evidence type="ECO:0000313" key="2">
    <source>
        <dbReference type="Proteomes" id="UP001138997"/>
    </source>
</evidence>
<comment type="caution">
    <text evidence="1">The sequence shown here is derived from an EMBL/GenBank/DDBJ whole genome shotgun (WGS) entry which is preliminary data.</text>
</comment>
<gene>
    <name evidence="1" type="ORF">LR394_08195</name>
</gene>
<sequence>MTPAEWAERYLTERIRGPLAGAAIWHEAGEELSEGEYREFYRLVDRGMSE</sequence>
<proteinExistence type="predicted"/>
<dbReference type="EMBL" id="JAJOMB010000003">
    <property type="protein sequence ID" value="MCD5310872.1"/>
    <property type="molecule type" value="Genomic_DNA"/>
</dbReference>
<organism evidence="1 2">
    <name type="scientific">Kineosporia babensis</name>
    <dbReference type="NCBI Taxonomy" id="499548"/>
    <lineage>
        <taxon>Bacteria</taxon>
        <taxon>Bacillati</taxon>
        <taxon>Actinomycetota</taxon>
        <taxon>Actinomycetes</taxon>
        <taxon>Kineosporiales</taxon>
        <taxon>Kineosporiaceae</taxon>
        <taxon>Kineosporia</taxon>
    </lineage>
</organism>
<reference evidence="1" key="1">
    <citation type="submission" date="2021-11" db="EMBL/GenBank/DDBJ databases">
        <title>Streptomyces corallinus and Kineosporia corallina sp. nov., two new coral-derived marine actinobacteria.</title>
        <authorList>
            <person name="Buangrab K."/>
            <person name="Sutthacheep M."/>
            <person name="Yeemin T."/>
            <person name="Harunari E."/>
            <person name="Igarashi Y."/>
            <person name="Sripreechasak P."/>
            <person name="Kanchanasin P."/>
            <person name="Tanasupawat S."/>
            <person name="Phongsopitanun W."/>
        </authorList>
    </citation>
    <scope>NUCLEOTIDE SEQUENCE</scope>
    <source>
        <strain evidence="1">JCM 31032</strain>
    </source>
</reference>
<accession>A0A9X1SSP0</accession>
<protein>
    <submittedName>
        <fullName evidence="1">Uncharacterized protein</fullName>
    </submittedName>
</protein>
<dbReference type="AlphaFoldDB" id="A0A9X1SSP0"/>